<dbReference type="OrthoDB" id="34150at2"/>
<evidence type="ECO:0000256" key="4">
    <source>
        <dbReference type="SAM" id="MobiDB-lite"/>
    </source>
</evidence>
<dbReference type="SMART" id="SM00342">
    <property type="entry name" value="HTH_ARAC"/>
    <property type="match status" value="1"/>
</dbReference>
<dbReference type="Pfam" id="PF06719">
    <property type="entry name" value="AraC_N"/>
    <property type="match status" value="1"/>
</dbReference>
<evidence type="ECO:0000259" key="5">
    <source>
        <dbReference type="PROSITE" id="PS01124"/>
    </source>
</evidence>
<feature type="region of interest" description="Disordered" evidence="4">
    <location>
        <begin position="117"/>
        <end position="136"/>
    </location>
</feature>
<dbReference type="Pfam" id="PF12833">
    <property type="entry name" value="HTH_18"/>
    <property type="match status" value="1"/>
</dbReference>
<accession>A0A328XUH0</accession>
<dbReference type="PROSITE" id="PS01124">
    <property type="entry name" value="HTH_ARAC_FAMILY_2"/>
    <property type="match status" value="1"/>
</dbReference>
<evidence type="ECO:0000256" key="2">
    <source>
        <dbReference type="ARBA" id="ARBA00023125"/>
    </source>
</evidence>
<protein>
    <submittedName>
        <fullName evidence="6">AraC family transcriptional regulator</fullName>
    </submittedName>
</protein>
<comment type="caution">
    <text evidence="6">The sequence shown here is derived from an EMBL/GenBank/DDBJ whole genome shotgun (WGS) entry which is preliminary data.</text>
</comment>
<dbReference type="PANTHER" id="PTHR43436:SF2">
    <property type="entry name" value="ARAC_XYLS FAMILY TRANSCRIPTIONAL REGULATOR"/>
    <property type="match status" value="1"/>
</dbReference>
<dbReference type="RefSeq" id="WP_112053789.1">
    <property type="nucleotide sequence ID" value="NZ_QLSX01000002.1"/>
</dbReference>
<sequence length="311" mass="34284">MSLSSRLMTLIKPLIDRDGFTQSAVPAVSLMACHHQVPRTPLMYEPSLVIVIQGRKIGYLGDREIHYDPGQYLVQTLPLPFECETFASPDAPLLGLSVRIEPALLSELVLEMTGLETGLETGPDTGGDATSHSNEPLPMASVAMTASMQEAVVRLLRALNDPLDARVMGEARVREVIFEALKGEQGAALRALVNHQGHYSQIIQALAQMHADVTHNASVEVLARDAHMSVSSFHQHFKQVTRATPLQYLKRLRLIKARQLLSHDDLNVNQTADAVGYRSVAQFSRDYKRTFGASPLQDRRQNRSLSDADAS</sequence>
<dbReference type="EMBL" id="QLSX01000002">
    <property type="protein sequence ID" value="RAR63469.1"/>
    <property type="molecule type" value="Genomic_DNA"/>
</dbReference>
<dbReference type="Gene3D" id="1.10.10.60">
    <property type="entry name" value="Homeodomain-like"/>
    <property type="match status" value="2"/>
</dbReference>
<dbReference type="PROSITE" id="PS51257">
    <property type="entry name" value="PROKAR_LIPOPROTEIN"/>
    <property type="match status" value="1"/>
</dbReference>
<keyword evidence="1" id="KW-0805">Transcription regulation</keyword>
<gene>
    <name evidence="6" type="ORF">BCL93_102208</name>
</gene>
<dbReference type="GO" id="GO:0003700">
    <property type="term" value="F:DNA-binding transcription factor activity"/>
    <property type="evidence" value="ECO:0007669"/>
    <property type="project" value="InterPro"/>
</dbReference>
<evidence type="ECO:0000313" key="6">
    <source>
        <dbReference type="EMBL" id="RAR63469.1"/>
    </source>
</evidence>
<dbReference type="PROSITE" id="PS00041">
    <property type="entry name" value="HTH_ARAC_FAMILY_1"/>
    <property type="match status" value="1"/>
</dbReference>
<dbReference type="SUPFAM" id="SSF46689">
    <property type="entry name" value="Homeodomain-like"/>
    <property type="match status" value="2"/>
</dbReference>
<keyword evidence="3" id="KW-0804">Transcription</keyword>
<dbReference type="Proteomes" id="UP000249700">
    <property type="component" value="Unassembled WGS sequence"/>
</dbReference>
<dbReference type="InterPro" id="IPR009057">
    <property type="entry name" value="Homeodomain-like_sf"/>
</dbReference>
<proteinExistence type="predicted"/>
<feature type="domain" description="HTH araC/xylS-type" evidence="5">
    <location>
        <begin position="203"/>
        <end position="301"/>
    </location>
</feature>
<dbReference type="GO" id="GO:0043565">
    <property type="term" value="F:sequence-specific DNA binding"/>
    <property type="evidence" value="ECO:0007669"/>
    <property type="project" value="InterPro"/>
</dbReference>
<evidence type="ECO:0000313" key="7">
    <source>
        <dbReference type="Proteomes" id="UP000249700"/>
    </source>
</evidence>
<evidence type="ECO:0000256" key="3">
    <source>
        <dbReference type="ARBA" id="ARBA00023163"/>
    </source>
</evidence>
<dbReference type="AlphaFoldDB" id="A0A328XUH0"/>
<dbReference type="InterPro" id="IPR009594">
    <property type="entry name" value="Tscrpt_reg_HTH_AraC_N"/>
</dbReference>
<keyword evidence="2" id="KW-0238">DNA-binding</keyword>
<dbReference type="InterPro" id="IPR018062">
    <property type="entry name" value="HTH_AraC-typ_CS"/>
</dbReference>
<feature type="region of interest" description="Disordered" evidence="4">
    <location>
        <begin position="292"/>
        <end position="311"/>
    </location>
</feature>
<dbReference type="InterPro" id="IPR018060">
    <property type="entry name" value="HTH_AraC"/>
</dbReference>
<dbReference type="PANTHER" id="PTHR43436">
    <property type="entry name" value="ARAC-FAMILY TRANSCRIPTIONAL REGULATOR"/>
    <property type="match status" value="1"/>
</dbReference>
<organism evidence="6 7">
    <name type="scientific">Onishia taeanensis</name>
    <dbReference type="NCBI Taxonomy" id="284577"/>
    <lineage>
        <taxon>Bacteria</taxon>
        <taxon>Pseudomonadati</taxon>
        <taxon>Pseudomonadota</taxon>
        <taxon>Gammaproteobacteria</taxon>
        <taxon>Oceanospirillales</taxon>
        <taxon>Halomonadaceae</taxon>
        <taxon>Onishia</taxon>
    </lineage>
</organism>
<evidence type="ECO:0000256" key="1">
    <source>
        <dbReference type="ARBA" id="ARBA00023015"/>
    </source>
</evidence>
<name>A0A328XUH0_9GAMM</name>
<reference evidence="6 7" key="1">
    <citation type="submission" date="2018-06" db="EMBL/GenBank/DDBJ databases">
        <title>Comparative analysis of microorganisms from saline springs in Andes Mountain Range, Colombia.</title>
        <authorList>
            <person name="Rubin E."/>
        </authorList>
    </citation>
    <scope>NUCLEOTIDE SEQUENCE [LARGE SCALE GENOMIC DNA]</scope>
    <source>
        <strain evidence="6 7">USBA-857</strain>
    </source>
</reference>